<comment type="similarity">
    <text evidence="3">Belongs to the NDC1 family.</text>
</comment>
<dbReference type="GO" id="GO:0005816">
    <property type="term" value="C:spindle pole body"/>
    <property type="evidence" value="ECO:0007669"/>
    <property type="project" value="TreeGrafter"/>
</dbReference>
<evidence type="ECO:0000256" key="2">
    <source>
        <dbReference type="ARBA" id="ARBA00004567"/>
    </source>
</evidence>
<keyword evidence="5 13" id="KW-0812">Transmembrane</keyword>
<dbReference type="GO" id="GO:0015031">
    <property type="term" value="P:protein transport"/>
    <property type="evidence" value="ECO:0007669"/>
    <property type="project" value="UniProtKB-KW"/>
</dbReference>
<keyword evidence="6" id="KW-0509">mRNA transport</keyword>
<feature type="transmembrane region" description="Helical" evidence="13">
    <location>
        <begin position="51"/>
        <end position="70"/>
    </location>
</feature>
<evidence type="ECO:0000256" key="7">
    <source>
        <dbReference type="ARBA" id="ARBA00022927"/>
    </source>
</evidence>
<evidence type="ECO:0000313" key="18">
    <source>
        <dbReference type="Proteomes" id="UP000281245"/>
    </source>
</evidence>
<dbReference type="EMBL" id="QWIJ01000211">
    <property type="protein sequence ID" value="RMX85608.1"/>
    <property type="molecule type" value="Genomic_DNA"/>
</dbReference>
<accession>A0A3M6ZQ62</accession>
<evidence type="ECO:0000256" key="11">
    <source>
        <dbReference type="ARBA" id="ARBA00023136"/>
    </source>
</evidence>
<name>A0A3M6ZQ62_HORWE</name>
<dbReference type="GO" id="GO:0070631">
    <property type="term" value="P:spindle pole body localization"/>
    <property type="evidence" value="ECO:0007669"/>
    <property type="project" value="TreeGrafter"/>
</dbReference>
<gene>
    <name evidence="16" type="ORF">D0867_06104</name>
    <name evidence="15" type="ORF">D0868_03299</name>
    <name evidence="14" type="ORF">D0869_03690</name>
</gene>
<feature type="transmembrane region" description="Helical" evidence="13">
    <location>
        <begin position="243"/>
        <end position="261"/>
    </location>
</feature>
<evidence type="ECO:0000256" key="13">
    <source>
        <dbReference type="SAM" id="Phobius"/>
    </source>
</evidence>
<dbReference type="Proteomes" id="UP000282582">
    <property type="component" value="Unassembled WGS sequence"/>
</dbReference>
<evidence type="ECO:0000256" key="6">
    <source>
        <dbReference type="ARBA" id="ARBA00022816"/>
    </source>
</evidence>
<proteinExistence type="inferred from homology"/>
<evidence type="ECO:0000313" key="14">
    <source>
        <dbReference type="EMBL" id="RMX85608.1"/>
    </source>
</evidence>
<reference evidence="17 18" key="1">
    <citation type="journal article" date="2018" name="BMC Genomics">
        <title>Genomic evidence for intraspecific hybridization in a clonal and extremely halotolerant yeast.</title>
        <authorList>
            <person name="Gostincar C."/>
            <person name="Stajich J.E."/>
            <person name="Zupancic J."/>
            <person name="Zalar P."/>
            <person name="Gunde-Cimerman N."/>
        </authorList>
    </citation>
    <scope>NUCLEOTIDE SEQUENCE [LARGE SCALE GENOMIC DNA]</scope>
    <source>
        <strain evidence="15 19">EXF-6654</strain>
        <strain evidence="14 18">EXF-6656</strain>
        <strain evidence="16 17">EXF-6669</strain>
    </source>
</reference>
<evidence type="ECO:0000313" key="19">
    <source>
        <dbReference type="Proteomes" id="UP000282582"/>
    </source>
</evidence>
<dbReference type="GO" id="GO:0031965">
    <property type="term" value="C:nuclear membrane"/>
    <property type="evidence" value="ECO:0007669"/>
    <property type="project" value="UniProtKB-SubCell"/>
</dbReference>
<dbReference type="OrthoDB" id="67850at2759"/>
<dbReference type="InterPro" id="IPR019049">
    <property type="entry name" value="Nucleoporin_prot_Ndc1/Nup"/>
</dbReference>
<evidence type="ECO:0000256" key="10">
    <source>
        <dbReference type="ARBA" id="ARBA00023132"/>
    </source>
</evidence>
<dbReference type="EMBL" id="QWIK01000186">
    <property type="protein sequence ID" value="RMY11147.1"/>
    <property type="molecule type" value="Genomic_DNA"/>
</dbReference>
<dbReference type="GO" id="GO:0070762">
    <property type="term" value="C:nuclear pore transmembrane ring"/>
    <property type="evidence" value="ECO:0007669"/>
    <property type="project" value="TreeGrafter"/>
</dbReference>
<evidence type="ECO:0000313" key="16">
    <source>
        <dbReference type="EMBL" id="RMY17331.1"/>
    </source>
</evidence>
<keyword evidence="10" id="KW-0906">Nuclear pore complex</keyword>
<organism evidence="16 17">
    <name type="scientific">Hortaea werneckii</name>
    <name type="common">Black yeast</name>
    <name type="synonym">Cladosporium werneckii</name>
    <dbReference type="NCBI Taxonomy" id="91943"/>
    <lineage>
        <taxon>Eukaryota</taxon>
        <taxon>Fungi</taxon>
        <taxon>Dikarya</taxon>
        <taxon>Ascomycota</taxon>
        <taxon>Pezizomycotina</taxon>
        <taxon>Dothideomycetes</taxon>
        <taxon>Dothideomycetidae</taxon>
        <taxon>Mycosphaerellales</taxon>
        <taxon>Teratosphaeriaceae</taxon>
        <taxon>Hortaea</taxon>
    </lineage>
</organism>
<dbReference type="AlphaFoldDB" id="A0A3M6ZQ62"/>
<dbReference type="PANTHER" id="PTHR13269:SF6">
    <property type="entry name" value="NUCLEOPORIN NDC1"/>
    <property type="match status" value="1"/>
</dbReference>
<evidence type="ECO:0000256" key="3">
    <source>
        <dbReference type="ARBA" id="ARBA00005760"/>
    </source>
</evidence>
<evidence type="ECO:0000256" key="8">
    <source>
        <dbReference type="ARBA" id="ARBA00022989"/>
    </source>
</evidence>
<evidence type="ECO:0000313" key="15">
    <source>
        <dbReference type="EMBL" id="RMY11147.1"/>
    </source>
</evidence>
<keyword evidence="12" id="KW-0539">Nucleus</keyword>
<dbReference type="GO" id="GO:0106166">
    <property type="term" value="F:spindle pole body-nuclear membrane anchor activity"/>
    <property type="evidence" value="ECO:0007669"/>
    <property type="project" value="TreeGrafter"/>
</dbReference>
<evidence type="ECO:0000256" key="1">
    <source>
        <dbReference type="ARBA" id="ARBA00004232"/>
    </source>
</evidence>
<evidence type="ECO:0000256" key="12">
    <source>
        <dbReference type="ARBA" id="ARBA00023242"/>
    </source>
</evidence>
<dbReference type="GO" id="GO:0006999">
    <property type="term" value="P:nuclear pore organization"/>
    <property type="evidence" value="ECO:0007669"/>
    <property type="project" value="TreeGrafter"/>
</dbReference>
<keyword evidence="4" id="KW-0813">Transport</keyword>
<evidence type="ECO:0000256" key="9">
    <source>
        <dbReference type="ARBA" id="ARBA00023010"/>
    </source>
</evidence>
<dbReference type="PANTHER" id="PTHR13269">
    <property type="entry name" value="NUCLEOPORIN NDC1"/>
    <property type="match status" value="1"/>
</dbReference>
<dbReference type="VEuPathDB" id="FungiDB:BTJ68_15075"/>
<protein>
    <recommendedName>
        <fullName evidence="20">Nucleoporin NDC1</fullName>
    </recommendedName>
</protein>
<dbReference type="Proteomes" id="UP000281245">
    <property type="component" value="Unassembled WGS sequence"/>
</dbReference>
<feature type="transmembrane region" description="Helical" evidence="13">
    <location>
        <begin position="300"/>
        <end position="320"/>
    </location>
</feature>
<evidence type="ECO:0000313" key="17">
    <source>
        <dbReference type="Proteomes" id="UP000271337"/>
    </source>
</evidence>
<comment type="subcellular location">
    <subcellularLocation>
        <location evidence="1">Nucleus membrane</location>
        <topology evidence="1">Multi-pass membrane protein</topology>
    </subcellularLocation>
    <subcellularLocation>
        <location evidence="2">Nucleus</location>
        <location evidence="2">Nuclear pore complex</location>
    </subcellularLocation>
</comment>
<comment type="caution">
    <text evidence="16">The sequence shown here is derived from an EMBL/GenBank/DDBJ whole genome shotgun (WGS) entry which is preliminary data.</text>
</comment>
<keyword evidence="8 13" id="KW-1133">Transmembrane helix</keyword>
<keyword evidence="9" id="KW-0811">Translocation</keyword>
<sequence length="681" mass="76489">MATTTTARTTTSNTATALPPAQLAISQPAAASPPLSRSYKDFLTPLLHRRFTNAAALLLCFCWLAASYLSTSDSWLWSWFPISLTGIRALLLSIPCLAIFIVRVMNMEVGSRTTTSGVETFVQRATEARTWMTLFWYCFSGWFFGEVYIWSSSKDAELGWIDYGRAYERPRANENPVMLRSMFLLFSVAKALQHLSSDRDDIKIHEVENLRDTDGLNQGSRQSWLPESVLLLRSQARSMAARIIPWTLIGCVFAMIGYFLFLRNMAWRIAYPLACIMVRSLPSNADPSGILYPSVFARQVVSSCGLLVMLWELSNVIFTIHVSQLPLKRGEPLTNEVKDPAGKVLSKSPDPNGSLIRGFKAKATVTRGFAFWELFLITTQFGTRRTTIFSEVERKPQSTWAQTSALCLAELSAINERIKNANAPTEYQKKTAESEQQRKQQEYLIAQEREKNLSLPKIAQRGVLDEREVFAKHTGNPVSTAIKSFGQSPGASNPVSPRARKALEWTERQTGFNRSHLSVSGLQREANGYSLHFLRTPLGEPFRQTFSRRVLAVIYGVPFSSKANIHHAAKSLVSLAVSSLKEDDFGQVAPSIPLIIRTFTSTISAIRNHVQTLEPHWTDVYFTPADRSIPEVMELVDLLRRGLEEVLLAFGEYATSLGLEARELREAREAIGRKEMVERRV</sequence>
<evidence type="ECO:0000256" key="5">
    <source>
        <dbReference type="ARBA" id="ARBA00022692"/>
    </source>
</evidence>
<evidence type="ECO:0008006" key="20">
    <source>
        <dbReference type="Google" id="ProtNLM"/>
    </source>
</evidence>
<keyword evidence="7" id="KW-0653">Protein transport</keyword>
<dbReference type="Proteomes" id="UP000271337">
    <property type="component" value="Unassembled WGS sequence"/>
</dbReference>
<dbReference type="EMBL" id="QWIL01000578">
    <property type="protein sequence ID" value="RMY17331.1"/>
    <property type="molecule type" value="Genomic_DNA"/>
</dbReference>
<dbReference type="GO" id="GO:0051028">
    <property type="term" value="P:mRNA transport"/>
    <property type="evidence" value="ECO:0007669"/>
    <property type="project" value="UniProtKB-KW"/>
</dbReference>
<feature type="transmembrane region" description="Helical" evidence="13">
    <location>
        <begin position="76"/>
        <end position="102"/>
    </location>
</feature>
<keyword evidence="11 13" id="KW-0472">Membrane</keyword>
<evidence type="ECO:0000256" key="4">
    <source>
        <dbReference type="ARBA" id="ARBA00022448"/>
    </source>
</evidence>
<dbReference type="Pfam" id="PF09531">
    <property type="entry name" value="Ndc1_Nup"/>
    <property type="match status" value="1"/>
</dbReference>
<feature type="transmembrane region" description="Helical" evidence="13">
    <location>
        <begin position="134"/>
        <end position="151"/>
    </location>
</feature>